<dbReference type="PANTHER" id="PTHR36378:SF1">
    <property type="entry name" value="COTTON FIBER PROTEIN"/>
    <property type="match status" value="1"/>
</dbReference>
<dbReference type="Pfam" id="PF05553">
    <property type="entry name" value="DUF761"/>
    <property type="match status" value="1"/>
</dbReference>
<reference evidence="3" key="2">
    <citation type="submission" date="2025-08" db="UniProtKB">
        <authorList>
            <consortium name="RefSeq"/>
        </authorList>
    </citation>
    <scope>IDENTIFICATION</scope>
    <source>
        <tissue evidence="3">Leaf</tissue>
    </source>
</reference>
<dbReference type="Proteomes" id="UP000515151">
    <property type="component" value="Chromosome 8"/>
</dbReference>
<feature type="region of interest" description="Disordered" evidence="1">
    <location>
        <begin position="145"/>
        <end position="205"/>
    </location>
</feature>
<feature type="compositionally biased region" description="Low complexity" evidence="1">
    <location>
        <begin position="98"/>
        <end position="107"/>
    </location>
</feature>
<evidence type="ECO:0000256" key="1">
    <source>
        <dbReference type="SAM" id="MobiDB-lite"/>
    </source>
</evidence>
<evidence type="ECO:0000313" key="3">
    <source>
        <dbReference type="RefSeq" id="XP_031373427.1"/>
    </source>
</evidence>
<feature type="compositionally biased region" description="Low complexity" evidence="1">
    <location>
        <begin position="145"/>
        <end position="164"/>
    </location>
</feature>
<proteinExistence type="predicted"/>
<feature type="compositionally biased region" description="Acidic residues" evidence="1">
    <location>
        <begin position="181"/>
        <end position="194"/>
    </location>
</feature>
<evidence type="ECO:0000313" key="2">
    <source>
        <dbReference type="Proteomes" id="UP000515151"/>
    </source>
</evidence>
<dbReference type="PANTHER" id="PTHR36378">
    <property type="entry name" value="COTTON FIBER PROTEIN"/>
    <property type="match status" value="1"/>
</dbReference>
<name>A0A6P8BRK9_PUNGR</name>
<feature type="compositionally biased region" description="Polar residues" evidence="1">
    <location>
        <begin position="165"/>
        <end position="175"/>
    </location>
</feature>
<dbReference type="RefSeq" id="XP_031373427.1">
    <property type="nucleotide sequence ID" value="XM_031517567.1"/>
</dbReference>
<dbReference type="AlphaFoldDB" id="A0A6P8BRK9"/>
<organism evidence="2 3">
    <name type="scientific">Punica granatum</name>
    <name type="common">Pomegranate</name>
    <dbReference type="NCBI Taxonomy" id="22663"/>
    <lineage>
        <taxon>Eukaryota</taxon>
        <taxon>Viridiplantae</taxon>
        <taxon>Streptophyta</taxon>
        <taxon>Embryophyta</taxon>
        <taxon>Tracheophyta</taxon>
        <taxon>Spermatophyta</taxon>
        <taxon>Magnoliopsida</taxon>
        <taxon>eudicotyledons</taxon>
        <taxon>Gunneridae</taxon>
        <taxon>Pentapetalae</taxon>
        <taxon>rosids</taxon>
        <taxon>malvids</taxon>
        <taxon>Myrtales</taxon>
        <taxon>Lythraceae</taxon>
        <taxon>Punica</taxon>
    </lineage>
</organism>
<sequence>MHIAPSLSPMEPESDMRTAIVPVDDKKLPLPSSVPKSKKKRGSMSFLRAALFMWRRRGSSKKKSKAALQIEAATASAGMLNKVVGSMRPLHVQGGESPPQVAATAPAQPEPGPEPAKMILLAGASPSRSEHFEDVPLGSVSMMSPVASPSHCSSASPSHCSSVSEGTSRYSSALNLQELDKNDDNDDSDDDDDDDRKFEALGGDEMIDAKAEEFITQFYQQMKIQNYNEMVRRSARRSW</sequence>
<accession>A0A6P8BRK9</accession>
<dbReference type="GeneID" id="116188300"/>
<protein>
    <submittedName>
        <fullName evidence="3">Uncharacterized protein LOC116188300</fullName>
    </submittedName>
</protein>
<feature type="region of interest" description="Disordered" evidence="1">
    <location>
        <begin position="91"/>
        <end position="117"/>
    </location>
</feature>
<dbReference type="InterPro" id="IPR008480">
    <property type="entry name" value="DUF761_pln"/>
</dbReference>
<feature type="region of interest" description="Disordered" evidence="1">
    <location>
        <begin position="1"/>
        <end position="41"/>
    </location>
</feature>
<reference evidence="2" key="1">
    <citation type="journal article" date="2020" name="Plant Biotechnol. J.">
        <title>The pomegranate (Punica granatum L.) draft genome dissects genetic divergence between soft- and hard-seeded cultivars.</title>
        <authorList>
            <person name="Luo X."/>
            <person name="Li H."/>
            <person name="Wu Z."/>
            <person name="Yao W."/>
            <person name="Zhao P."/>
            <person name="Cao D."/>
            <person name="Yu H."/>
            <person name="Li K."/>
            <person name="Poudel K."/>
            <person name="Zhao D."/>
            <person name="Zhang F."/>
            <person name="Xia X."/>
            <person name="Chen L."/>
            <person name="Wang Q."/>
            <person name="Jing D."/>
            <person name="Cao S."/>
        </authorList>
    </citation>
    <scope>NUCLEOTIDE SEQUENCE [LARGE SCALE GENOMIC DNA]</scope>
    <source>
        <strain evidence="2">cv. Tunisia</strain>
    </source>
</reference>
<keyword evidence="2" id="KW-1185">Reference proteome</keyword>
<gene>
    <name evidence="3" type="primary">LOC116188300</name>
</gene>
<dbReference type="OrthoDB" id="1926607at2759"/>